<accession>A2F5R2</accession>
<dbReference type="SMR" id="A2F5R2"/>
<evidence type="ECO:0000313" key="2">
    <source>
        <dbReference type="Proteomes" id="UP000001542"/>
    </source>
</evidence>
<evidence type="ECO:0000313" key="1">
    <source>
        <dbReference type="EMBL" id="EAX99762.1"/>
    </source>
</evidence>
<protein>
    <submittedName>
        <fullName evidence="1">Uncharacterized protein</fullName>
    </submittedName>
</protein>
<dbReference type="KEGG" id="tva:4757576"/>
<organism evidence="1 2">
    <name type="scientific">Trichomonas vaginalis (strain ATCC PRA-98 / G3)</name>
    <dbReference type="NCBI Taxonomy" id="412133"/>
    <lineage>
        <taxon>Eukaryota</taxon>
        <taxon>Metamonada</taxon>
        <taxon>Parabasalia</taxon>
        <taxon>Trichomonadida</taxon>
        <taxon>Trichomonadidae</taxon>
        <taxon>Trichomonas</taxon>
    </lineage>
</organism>
<dbReference type="EMBL" id="DS113626">
    <property type="protein sequence ID" value="EAX99762.1"/>
    <property type="molecule type" value="Genomic_DNA"/>
</dbReference>
<reference evidence="1" key="1">
    <citation type="submission" date="2006-10" db="EMBL/GenBank/DDBJ databases">
        <authorList>
            <person name="Amadeo P."/>
            <person name="Zhao Q."/>
            <person name="Wortman J."/>
            <person name="Fraser-Liggett C."/>
            <person name="Carlton J."/>
        </authorList>
    </citation>
    <scope>NUCLEOTIDE SEQUENCE</scope>
    <source>
        <strain evidence="1">G3</strain>
    </source>
</reference>
<reference evidence="1" key="2">
    <citation type="journal article" date="2007" name="Science">
        <title>Draft genome sequence of the sexually transmitted pathogen Trichomonas vaginalis.</title>
        <authorList>
            <person name="Carlton J.M."/>
            <person name="Hirt R.P."/>
            <person name="Silva J.C."/>
            <person name="Delcher A.L."/>
            <person name="Schatz M."/>
            <person name="Zhao Q."/>
            <person name="Wortman J.R."/>
            <person name="Bidwell S.L."/>
            <person name="Alsmark U.C.M."/>
            <person name="Besteiro S."/>
            <person name="Sicheritz-Ponten T."/>
            <person name="Noel C.J."/>
            <person name="Dacks J.B."/>
            <person name="Foster P.G."/>
            <person name="Simillion C."/>
            <person name="Van de Peer Y."/>
            <person name="Miranda-Saavedra D."/>
            <person name="Barton G.J."/>
            <person name="Westrop G.D."/>
            <person name="Mueller S."/>
            <person name="Dessi D."/>
            <person name="Fiori P.L."/>
            <person name="Ren Q."/>
            <person name="Paulsen I."/>
            <person name="Zhang H."/>
            <person name="Bastida-Corcuera F.D."/>
            <person name="Simoes-Barbosa A."/>
            <person name="Brown M.T."/>
            <person name="Hayes R.D."/>
            <person name="Mukherjee M."/>
            <person name="Okumura C.Y."/>
            <person name="Schneider R."/>
            <person name="Smith A.J."/>
            <person name="Vanacova S."/>
            <person name="Villalvazo M."/>
            <person name="Haas B.J."/>
            <person name="Pertea M."/>
            <person name="Feldblyum T.V."/>
            <person name="Utterback T.R."/>
            <person name="Shu C.L."/>
            <person name="Osoegawa K."/>
            <person name="de Jong P.J."/>
            <person name="Hrdy I."/>
            <person name="Horvathova L."/>
            <person name="Zubacova Z."/>
            <person name="Dolezal P."/>
            <person name="Malik S.B."/>
            <person name="Logsdon J.M. Jr."/>
            <person name="Henze K."/>
            <person name="Gupta A."/>
            <person name="Wang C.C."/>
            <person name="Dunne R.L."/>
            <person name="Upcroft J.A."/>
            <person name="Upcroft P."/>
            <person name="White O."/>
            <person name="Salzberg S.L."/>
            <person name="Tang P."/>
            <person name="Chiu C.-H."/>
            <person name="Lee Y.-S."/>
            <person name="Embley T.M."/>
            <person name="Coombs G.H."/>
            <person name="Mottram J.C."/>
            <person name="Tachezy J."/>
            <person name="Fraser-Liggett C.M."/>
            <person name="Johnson P.J."/>
        </authorList>
    </citation>
    <scope>NUCLEOTIDE SEQUENCE [LARGE SCALE GENOMIC DNA]</scope>
    <source>
        <strain evidence="1">G3</strain>
    </source>
</reference>
<dbReference type="Proteomes" id="UP000001542">
    <property type="component" value="Unassembled WGS sequence"/>
</dbReference>
<keyword evidence="2" id="KW-1185">Reference proteome</keyword>
<dbReference type="AlphaFoldDB" id="A2F5R2"/>
<name>A2F5R2_TRIV3</name>
<dbReference type="VEuPathDB" id="TrichDB:TVAG_367560"/>
<gene>
    <name evidence="1" type="ORF">TVAG_367560</name>
</gene>
<sequence length="115" mass="13600">MENQSLESFLPEIQSRIVNLVQLFESDEHPIEQIHEAVTEITLVINNAILSTESKHKQYLLTEIKSQIEKNVESYYETYEKELNREINEASRKKDNTQYNDLSSFLNKDTLLYLF</sequence>
<proteinExistence type="predicted"/>
<dbReference type="VEuPathDB" id="TrichDB:TVAGG3_0977470"/>
<dbReference type="InParanoid" id="A2F5R2"/>